<reference evidence="1 2" key="1">
    <citation type="submission" date="2024-10" db="EMBL/GenBank/DDBJ databases">
        <title>Whole genome of Pseudomonas sp Strain RB5.</title>
        <authorList>
            <person name="Selami N."/>
        </authorList>
    </citation>
    <scope>NUCLEOTIDE SEQUENCE [LARGE SCALE GENOMIC DNA]</scope>
    <source>
        <strain evidence="1 2">RB5</strain>
    </source>
</reference>
<accession>A0ABW7D444</accession>
<evidence type="ECO:0008006" key="3">
    <source>
        <dbReference type="Google" id="ProtNLM"/>
    </source>
</evidence>
<protein>
    <recommendedName>
        <fullName evidence="3">Delta-60 repeat domain-containing protein</fullName>
    </recommendedName>
</protein>
<evidence type="ECO:0000313" key="2">
    <source>
        <dbReference type="Proteomes" id="UP001605918"/>
    </source>
</evidence>
<dbReference type="Proteomes" id="UP001605918">
    <property type="component" value="Unassembled WGS sequence"/>
</dbReference>
<dbReference type="Gene3D" id="2.80.10.50">
    <property type="match status" value="3"/>
</dbReference>
<dbReference type="InterPro" id="IPR013431">
    <property type="entry name" value="Delta_60_rpt"/>
</dbReference>
<dbReference type="EMBL" id="JBIEIL010000001">
    <property type="protein sequence ID" value="MFG6202849.1"/>
    <property type="molecule type" value="Genomic_DNA"/>
</dbReference>
<dbReference type="NCBIfam" id="TIGR02608">
    <property type="entry name" value="delta_60_rpt"/>
    <property type="match status" value="6"/>
</dbReference>
<organism evidence="1 2">
    <name type="scientific">Pseudomonas retamae</name>
    <dbReference type="NCBI Taxonomy" id="702110"/>
    <lineage>
        <taxon>Bacteria</taxon>
        <taxon>Pseudomonadati</taxon>
        <taxon>Pseudomonadota</taxon>
        <taxon>Gammaproteobacteria</taxon>
        <taxon>Pseudomonadales</taxon>
        <taxon>Pseudomonadaceae</taxon>
        <taxon>Pseudomonas</taxon>
    </lineage>
</organism>
<dbReference type="SUPFAM" id="SSF63829">
    <property type="entry name" value="Calcium-dependent phosphotriesterase"/>
    <property type="match status" value="1"/>
</dbReference>
<gene>
    <name evidence="1" type="ORF">ACGSLL_00670</name>
</gene>
<keyword evidence="2" id="KW-1185">Reference proteome</keyword>
<dbReference type="Pfam" id="PF17164">
    <property type="entry name" value="DUF5122"/>
    <property type="match status" value="3"/>
</dbReference>
<name>A0ABW7D444_9PSED</name>
<dbReference type="RefSeq" id="WP_394502146.1">
    <property type="nucleotide sequence ID" value="NZ_JBIEIL010000001.1"/>
</dbReference>
<evidence type="ECO:0000313" key="1">
    <source>
        <dbReference type="EMBL" id="MFG6202849.1"/>
    </source>
</evidence>
<proteinExistence type="predicted"/>
<sequence>MSTLNTFALPAVPTTVSPSFIPRSGQLDKTFGTQGVAQVYFAGSVSSLSEDIALDAQGRILVAAKVCDARGSRFGLARMLADGSADLTFGAHGSVIGTFAHGFEATGGKVKVLADGRILLAGLHYENAHRTLPALALFDADGKPEVSFGDNGRQVVCLPGNLSMGSRDAWLPPGVPGAEACDVAVQDDGRILLIANHHFELVDHAGMLIRLMPDGSLDDTFNGRGFVMIRHLLLNTWLSSLLLQKDGRIVVAGSIDLPQEGLLARYLPDGRLDECFAVDGFMAFKAENKSVQVSRVLDTQDALHCFGSSRDPIRCLSFTLHSNGRPDIHSHGGQPQLLQIGHSGCQWSTAQHLPDGRMIAVGATIGGVEADFIVARYLSDGSLDPAFGDGNGWLRTRLGRSLDSANSVAVQANGGILVGGFSLDGNYRAVVVRYLDR</sequence>
<comment type="caution">
    <text evidence="1">The sequence shown here is derived from an EMBL/GenBank/DDBJ whole genome shotgun (WGS) entry which is preliminary data.</text>
</comment>